<organism evidence="3 4">
    <name type="scientific">Corynespora cassiicola Philippines</name>
    <dbReference type="NCBI Taxonomy" id="1448308"/>
    <lineage>
        <taxon>Eukaryota</taxon>
        <taxon>Fungi</taxon>
        <taxon>Dikarya</taxon>
        <taxon>Ascomycota</taxon>
        <taxon>Pezizomycotina</taxon>
        <taxon>Dothideomycetes</taxon>
        <taxon>Pleosporomycetidae</taxon>
        <taxon>Pleosporales</taxon>
        <taxon>Corynesporascaceae</taxon>
        <taxon>Corynespora</taxon>
    </lineage>
</organism>
<dbReference type="SUPFAM" id="SSF51735">
    <property type="entry name" value="NAD(P)-binding Rossmann-fold domains"/>
    <property type="match status" value="1"/>
</dbReference>
<proteinExistence type="inferred from homology"/>
<evidence type="ECO:0000256" key="1">
    <source>
        <dbReference type="ARBA" id="ARBA00006484"/>
    </source>
</evidence>
<keyword evidence="2" id="KW-0560">Oxidoreductase</keyword>
<evidence type="ECO:0000313" key="3">
    <source>
        <dbReference type="EMBL" id="PSN59752.1"/>
    </source>
</evidence>
<reference evidence="3 4" key="1">
    <citation type="journal article" date="2018" name="Front. Microbiol.">
        <title>Genome-Wide Analysis of Corynespora cassiicola Leaf Fall Disease Putative Effectors.</title>
        <authorList>
            <person name="Lopez D."/>
            <person name="Ribeiro S."/>
            <person name="Label P."/>
            <person name="Fumanal B."/>
            <person name="Venisse J.S."/>
            <person name="Kohler A."/>
            <person name="de Oliveira R.R."/>
            <person name="Labutti K."/>
            <person name="Lipzen A."/>
            <person name="Lail K."/>
            <person name="Bauer D."/>
            <person name="Ohm R.A."/>
            <person name="Barry K.W."/>
            <person name="Spatafora J."/>
            <person name="Grigoriev I.V."/>
            <person name="Martin F.M."/>
            <person name="Pujade-Renaud V."/>
        </authorList>
    </citation>
    <scope>NUCLEOTIDE SEQUENCE [LARGE SCALE GENOMIC DNA]</scope>
    <source>
        <strain evidence="3 4">Philippines</strain>
    </source>
</reference>
<protein>
    <submittedName>
        <fullName evidence="3">Retinol dehydrogenase 12</fullName>
    </submittedName>
</protein>
<comment type="similarity">
    <text evidence="1">Belongs to the short-chain dehydrogenases/reductases (SDR) family.</text>
</comment>
<dbReference type="Pfam" id="PF00106">
    <property type="entry name" value="adh_short"/>
    <property type="match status" value="1"/>
</dbReference>
<dbReference type="GO" id="GO:0016491">
    <property type="term" value="F:oxidoreductase activity"/>
    <property type="evidence" value="ECO:0007669"/>
    <property type="project" value="UniProtKB-KW"/>
</dbReference>
<dbReference type="Gene3D" id="3.40.50.720">
    <property type="entry name" value="NAD(P)-binding Rossmann-like Domain"/>
    <property type="match status" value="1"/>
</dbReference>
<dbReference type="AlphaFoldDB" id="A0A2T2N2T2"/>
<dbReference type="STRING" id="1448308.A0A2T2N2T2"/>
<dbReference type="PRINTS" id="PR00081">
    <property type="entry name" value="GDHRDH"/>
</dbReference>
<keyword evidence="4" id="KW-1185">Reference proteome</keyword>
<dbReference type="PANTHER" id="PTHR24320:SF283">
    <property type="entry name" value="RETINOL DEHYDROGENASE 11"/>
    <property type="match status" value="1"/>
</dbReference>
<gene>
    <name evidence="3" type="ORF">BS50DRAFT_579784</name>
</gene>
<dbReference type="EMBL" id="KZ678153">
    <property type="protein sequence ID" value="PSN59752.1"/>
    <property type="molecule type" value="Genomic_DNA"/>
</dbReference>
<sequence length="345" mass="37177">MTSTSSFDKDTSGQEVARTYAAQGANKTVLITGVSIGGIGEAIARAFAHGGASPIIITGRNEERMNAVLKALSADYPDTKFRTLKLDLASIKASQAAAKEILEDPSIKKVDIIIGNAGGNFMTDERDLTVDGIEMNFAANHIGHFVFIKTLLPKLIEAAKSPGMPPGATRVVMVASLASWFSPIRFSDWNFDLKELPDDEKPDHEALKRILAEKPRDGFDTNIAYGQSKTANVLFATHLNTLLSGDGIRAFALHPGGVLSNGPASFLAEMPPEQRESLASVFFKNIDQGSSTVMVAALDPKLSPEDGIFLEDCQISTAPEWATSKEKAEKLWKLSEEIVNDKLKG</sequence>
<dbReference type="OrthoDB" id="191139at2759"/>
<dbReference type="InterPro" id="IPR002347">
    <property type="entry name" value="SDR_fam"/>
</dbReference>
<evidence type="ECO:0000313" key="4">
    <source>
        <dbReference type="Proteomes" id="UP000240883"/>
    </source>
</evidence>
<accession>A0A2T2N2T2</accession>
<evidence type="ECO:0000256" key="2">
    <source>
        <dbReference type="ARBA" id="ARBA00023002"/>
    </source>
</evidence>
<dbReference type="InterPro" id="IPR036291">
    <property type="entry name" value="NAD(P)-bd_dom_sf"/>
</dbReference>
<dbReference type="Proteomes" id="UP000240883">
    <property type="component" value="Unassembled WGS sequence"/>
</dbReference>
<dbReference type="PANTHER" id="PTHR24320">
    <property type="entry name" value="RETINOL DEHYDROGENASE"/>
    <property type="match status" value="1"/>
</dbReference>
<name>A0A2T2N2T2_CORCC</name>